<dbReference type="Pfam" id="PF14525">
    <property type="entry name" value="AraC_binding_2"/>
    <property type="match status" value="1"/>
</dbReference>
<dbReference type="SUPFAM" id="SSF46689">
    <property type="entry name" value="Homeodomain-like"/>
    <property type="match status" value="1"/>
</dbReference>
<dbReference type="InterPro" id="IPR035418">
    <property type="entry name" value="AraC-bd_2"/>
</dbReference>
<name>A0ABS4KXG8_STRAV</name>
<dbReference type="PRINTS" id="PR00032">
    <property type="entry name" value="HTHARAC"/>
</dbReference>
<keyword evidence="1" id="KW-0805">Transcription regulation</keyword>
<dbReference type="RefSeq" id="WP_229920149.1">
    <property type="nucleotide sequence ID" value="NZ_BMVL01000002.1"/>
</dbReference>
<dbReference type="EMBL" id="JAGGLQ010000001">
    <property type="protein sequence ID" value="MBP2034735.1"/>
    <property type="molecule type" value="Genomic_DNA"/>
</dbReference>
<evidence type="ECO:0000313" key="6">
    <source>
        <dbReference type="Proteomes" id="UP001519310"/>
    </source>
</evidence>
<dbReference type="Pfam" id="PF12833">
    <property type="entry name" value="HTH_18"/>
    <property type="match status" value="1"/>
</dbReference>
<evidence type="ECO:0000256" key="1">
    <source>
        <dbReference type="ARBA" id="ARBA00023015"/>
    </source>
</evidence>
<dbReference type="InterPro" id="IPR018060">
    <property type="entry name" value="HTH_AraC"/>
</dbReference>
<reference evidence="5 6" key="1">
    <citation type="submission" date="2021-03" db="EMBL/GenBank/DDBJ databases">
        <title>Genomic Encyclopedia of Type Strains, Phase IV (KMG-IV): sequencing the most valuable type-strain genomes for metagenomic binning, comparative biology and taxonomic classification.</title>
        <authorList>
            <person name="Goeker M."/>
        </authorList>
    </citation>
    <scope>NUCLEOTIDE SEQUENCE [LARGE SCALE GENOMIC DNA]</scope>
    <source>
        <strain evidence="5 6">DSM 40526</strain>
    </source>
</reference>
<evidence type="ECO:0000256" key="2">
    <source>
        <dbReference type="ARBA" id="ARBA00023125"/>
    </source>
</evidence>
<dbReference type="PANTHER" id="PTHR46796">
    <property type="entry name" value="HTH-TYPE TRANSCRIPTIONAL ACTIVATOR RHAS-RELATED"/>
    <property type="match status" value="1"/>
</dbReference>
<dbReference type="InterPro" id="IPR009057">
    <property type="entry name" value="Homeodomain-like_sf"/>
</dbReference>
<keyword evidence="3" id="KW-0804">Transcription</keyword>
<feature type="domain" description="HTH araC/xylS-type" evidence="4">
    <location>
        <begin position="213"/>
        <end position="314"/>
    </location>
</feature>
<evidence type="ECO:0000256" key="3">
    <source>
        <dbReference type="ARBA" id="ARBA00023163"/>
    </source>
</evidence>
<dbReference type="PANTHER" id="PTHR46796:SF6">
    <property type="entry name" value="ARAC SUBFAMILY"/>
    <property type="match status" value="1"/>
</dbReference>
<dbReference type="Gene3D" id="1.10.10.60">
    <property type="entry name" value="Homeodomain-like"/>
    <property type="match status" value="1"/>
</dbReference>
<proteinExistence type="predicted"/>
<sequence>MSSGAVPARERFDWYADVISREVMPAALSSERPADFRGEAAVLDMGELRVARFELSPLRSRRTPAMIRRGDPEQYQLALVRRGTTSLSQHRHACTVGAGDFMLWDTSRPSDNEMPAGGGPVRATILMLPRTVLPLRAQRLDTMLARRIPGDRGISAVLASFMTALEEHGGDCGPEELGRLSAAAVSLAAACLAQHLDCGDRLPAEGRAQVLRQQIHAFIEHNLGDPELTPAAVAARHSISLRSLHQLFHGQAEGVHARIRRRRLEQCRAELVRSGPGADRVQAIAARWGFSGPAVFSRSFRASYGVSPTEFRSLSADAYCERRNGAGYGGTARPGKE</sequence>
<organism evidence="5 6">
    <name type="scientific">Streptomyces avidinii</name>
    <dbReference type="NCBI Taxonomy" id="1895"/>
    <lineage>
        <taxon>Bacteria</taxon>
        <taxon>Bacillati</taxon>
        <taxon>Actinomycetota</taxon>
        <taxon>Actinomycetes</taxon>
        <taxon>Kitasatosporales</taxon>
        <taxon>Streptomycetaceae</taxon>
        <taxon>Streptomyces</taxon>
    </lineage>
</organism>
<dbReference type="SMART" id="SM00342">
    <property type="entry name" value="HTH_ARAC"/>
    <property type="match status" value="1"/>
</dbReference>
<comment type="caution">
    <text evidence="5">The sequence shown here is derived from an EMBL/GenBank/DDBJ whole genome shotgun (WGS) entry which is preliminary data.</text>
</comment>
<dbReference type="InterPro" id="IPR050204">
    <property type="entry name" value="AraC_XylS_family_regulators"/>
</dbReference>
<dbReference type="InterPro" id="IPR020449">
    <property type="entry name" value="Tscrpt_reg_AraC-type_HTH"/>
</dbReference>
<dbReference type="Proteomes" id="UP001519310">
    <property type="component" value="Unassembled WGS sequence"/>
</dbReference>
<protein>
    <submittedName>
        <fullName evidence="5">AraC-like DNA-binding protein</fullName>
    </submittedName>
</protein>
<dbReference type="PROSITE" id="PS01124">
    <property type="entry name" value="HTH_ARAC_FAMILY_2"/>
    <property type="match status" value="1"/>
</dbReference>
<keyword evidence="2" id="KW-0238">DNA-binding</keyword>
<accession>A0ABS4KXG8</accession>
<evidence type="ECO:0000313" key="5">
    <source>
        <dbReference type="EMBL" id="MBP2034735.1"/>
    </source>
</evidence>
<gene>
    <name evidence="5" type="ORF">J2Z77_000519</name>
</gene>
<keyword evidence="6" id="KW-1185">Reference proteome</keyword>
<evidence type="ECO:0000259" key="4">
    <source>
        <dbReference type="PROSITE" id="PS01124"/>
    </source>
</evidence>